<dbReference type="InterPro" id="IPR001878">
    <property type="entry name" value="Znf_CCHC"/>
</dbReference>
<keyword evidence="1" id="KW-0863">Zinc-finger</keyword>
<name>A0A162PNI5_PHYB8</name>
<dbReference type="EMBL" id="KV440979">
    <property type="protein sequence ID" value="OAD74517.1"/>
    <property type="molecule type" value="Genomic_DNA"/>
</dbReference>
<sequence>MRLMALSTNTPEPPGVKNPSTTGSSPPLATSFTPISPTLTPLYSQVATQNAPPLTEKQPHVIFSSTNNTTPRTWHVGPFKVSVFFTAPPKTSPNFDPFWRALLAAYPREVNMGITLGSRSSPDTCELHLATSADCERACSHSLIVGISSFPAQPAVPIGTIVCCVFLTKLPHVPYLELAIQLTKYMSSFGKVHEIAIHETYGFFDGSGYVVLANTPTDEVSSNSLMYQIAYNATQKILCKWPSMGSHYTYCKEMGHEVTQCTKRPAKTQTCFGCYKIGHLQANCPHSSDPSKTSKTSNKRSCHPHRNVKLDRPIHKPKPLILTVLLLTYRGSEASKHNLHKPALLESAELTLPATLPAITTTSATTTSSDPRLQSRSVDTPAKGWDDEIDDNMITDFTDRVKARTLCLQNASCLPHLRFSWTVRPIGHNTSLSPPRFTPPHSKKALDAEAKINQ</sequence>
<dbReference type="Gene3D" id="4.10.60.10">
    <property type="entry name" value="Zinc finger, CCHC-type"/>
    <property type="match status" value="1"/>
</dbReference>
<feature type="compositionally biased region" description="Low complexity" evidence="2">
    <location>
        <begin position="361"/>
        <end position="371"/>
    </location>
</feature>
<feature type="compositionally biased region" description="Basic and acidic residues" evidence="2">
    <location>
        <begin position="444"/>
        <end position="454"/>
    </location>
</feature>
<accession>A0A162PNI5</accession>
<dbReference type="RefSeq" id="XP_018292557.1">
    <property type="nucleotide sequence ID" value="XM_018435749.1"/>
</dbReference>
<dbReference type="GO" id="GO:0003676">
    <property type="term" value="F:nucleic acid binding"/>
    <property type="evidence" value="ECO:0007669"/>
    <property type="project" value="InterPro"/>
</dbReference>
<dbReference type="InParanoid" id="A0A162PNI5"/>
<evidence type="ECO:0000313" key="5">
    <source>
        <dbReference type="Proteomes" id="UP000077315"/>
    </source>
</evidence>
<dbReference type="SMART" id="SM00343">
    <property type="entry name" value="ZnF_C2HC"/>
    <property type="match status" value="2"/>
</dbReference>
<feature type="compositionally biased region" description="Polar residues" evidence="2">
    <location>
        <begin position="284"/>
        <end position="296"/>
    </location>
</feature>
<evidence type="ECO:0000313" key="4">
    <source>
        <dbReference type="EMBL" id="OAD74517.1"/>
    </source>
</evidence>
<feature type="region of interest" description="Disordered" evidence="2">
    <location>
        <begin position="1"/>
        <end position="28"/>
    </location>
</feature>
<evidence type="ECO:0000256" key="2">
    <source>
        <dbReference type="SAM" id="MobiDB-lite"/>
    </source>
</evidence>
<feature type="region of interest" description="Disordered" evidence="2">
    <location>
        <begin position="430"/>
        <end position="454"/>
    </location>
</feature>
<keyword evidence="1" id="KW-0479">Metal-binding</keyword>
<feature type="compositionally biased region" description="Polar residues" evidence="2">
    <location>
        <begin position="1"/>
        <end position="10"/>
    </location>
</feature>
<evidence type="ECO:0000256" key="1">
    <source>
        <dbReference type="PROSITE-ProRule" id="PRU00047"/>
    </source>
</evidence>
<organism evidence="4 5">
    <name type="scientific">Phycomyces blakesleeanus (strain ATCC 8743b / DSM 1359 / FGSC 10004 / NBRC 33097 / NRRL 1555)</name>
    <dbReference type="NCBI Taxonomy" id="763407"/>
    <lineage>
        <taxon>Eukaryota</taxon>
        <taxon>Fungi</taxon>
        <taxon>Fungi incertae sedis</taxon>
        <taxon>Mucoromycota</taxon>
        <taxon>Mucoromycotina</taxon>
        <taxon>Mucoromycetes</taxon>
        <taxon>Mucorales</taxon>
        <taxon>Phycomycetaceae</taxon>
        <taxon>Phycomyces</taxon>
    </lineage>
</organism>
<dbReference type="OrthoDB" id="427960at2759"/>
<dbReference type="SUPFAM" id="SSF57756">
    <property type="entry name" value="Retrovirus zinc finger-like domains"/>
    <property type="match status" value="1"/>
</dbReference>
<protein>
    <submittedName>
        <fullName evidence="4">CCHC-type zinc finger transcription factor</fullName>
    </submittedName>
</protein>
<dbReference type="GeneID" id="28996655"/>
<keyword evidence="5" id="KW-1185">Reference proteome</keyword>
<dbReference type="AlphaFoldDB" id="A0A162PNI5"/>
<feature type="region of interest" description="Disordered" evidence="2">
    <location>
        <begin position="361"/>
        <end position="385"/>
    </location>
</feature>
<dbReference type="Proteomes" id="UP000077315">
    <property type="component" value="Unassembled WGS sequence"/>
</dbReference>
<dbReference type="PROSITE" id="PS50158">
    <property type="entry name" value="ZF_CCHC"/>
    <property type="match status" value="1"/>
</dbReference>
<dbReference type="STRING" id="763407.A0A162PNI5"/>
<feature type="compositionally biased region" description="Polar residues" evidence="2">
    <location>
        <begin position="18"/>
        <end position="28"/>
    </location>
</feature>
<reference evidence="5" key="1">
    <citation type="submission" date="2015-06" db="EMBL/GenBank/DDBJ databases">
        <title>Expansion of signal transduction pathways in fungi by whole-genome duplication.</title>
        <authorList>
            <consortium name="DOE Joint Genome Institute"/>
            <person name="Corrochano L.M."/>
            <person name="Kuo A."/>
            <person name="Marcet-Houben M."/>
            <person name="Polaino S."/>
            <person name="Salamov A."/>
            <person name="Villalobos J.M."/>
            <person name="Alvarez M.I."/>
            <person name="Avalos J."/>
            <person name="Benito E.P."/>
            <person name="Benoit I."/>
            <person name="Burger G."/>
            <person name="Camino L.P."/>
            <person name="Canovas D."/>
            <person name="Cerda-Olmedo E."/>
            <person name="Cheng J.-F."/>
            <person name="Dominguez A."/>
            <person name="Elias M."/>
            <person name="Eslava A.P."/>
            <person name="Glaser F."/>
            <person name="Grimwood J."/>
            <person name="Gutierrez G."/>
            <person name="Heitman J."/>
            <person name="Henrissat B."/>
            <person name="Iturriaga E.A."/>
            <person name="Lang B.F."/>
            <person name="Lavin J.L."/>
            <person name="Lee S."/>
            <person name="Li W."/>
            <person name="Lindquist E."/>
            <person name="Lopez-Garcia S."/>
            <person name="Luque E.M."/>
            <person name="Marcos A.T."/>
            <person name="Martin J."/>
            <person name="McCluskey K."/>
            <person name="Medina H.R."/>
            <person name="Miralles-Duran A."/>
            <person name="Miyazaki A."/>
            <person name="Munoz-Torres E."/>
            <person name="Oguiza J.A."/>
            <person name="Ohm R."/>
            <person name="Olmedo M."/>
            <person name="Orejas M."/>
            <person name="Ortiz-Castellanos L."/>
            <person name="Pisabarro A.G."/>
            <person name="Rodriguez-Romero J."/>
            <person name="Ruiz-Herrera J."/>
            <person name="Ruiz-Vazquez R."/>
            <person name="Sanz C."/>
            <person name="Schackwitz W."/>
            <person name="Schmutz J."/>
            <person name="Shahriari M."/>
            <person name="Shelest E."/>
            <person name="Silva-Franco F."/>
            <person name="Soanes D."/>
            <person name="Syed K."/>
            <person name="Tagua V.G."/>
            <person name="Talbot N.J."/>
            <person name="Thon M."/>
            <person name="De vries R.P."/>
            <person name="Wiebenga A."/>
            <person name="Yadav J.S."/>
            <person name="Braun E.L."/>
            <person name="Baker S."/>
            <person name="Garre V."/>
            <person name="Horwitz B."/>
            <person name="Torres-Martinez S."/>
            <person name="Idnurm A."/>
            <person name="Herrera-Estrella A."/>
            <person name="Gabaldon T."/>
            <person name="Grigoriev I.V."/>
        </authorList>
    </citation>
    <scope>NUCLEOTIDE SEQUENCE [LARGE SCALE GENOMIC DNA]</scope>
    <source>
        <strain evidence="5">NRRL 1555(-)</strain>
    </source>
</reference>
<evidence type="ECO:0000259" key="3">
    <source>
        <dbReference type="PROSITE" id="PS50158"/>
    </source>
</evidence>
<dbReference type="InterPro" id="IPR036875">
    <property type="entry name" value="Znf_CCHC_sf"/>
</dbReference>
<feature type="compositionally biased region" description="Basic residues" evidence="2">
    <location>
        <begin position="297"/>
        <end position="307"/>
    </location>
</feature>
<dbReference type="GO" id="GO:0008270">
    <property type="term" value="F:zinc ion binding"/>
    <property type="evidence" value="ECO:0007669"/>
    <property type="project" value="UniProtKB-KW"/>
</dbReference>
<dbReference type="VEuPathDB" id="FungiDB:PHYBLDRAFT_167925"/>
<feature type="domain" description="CCHC-type" evidence="3">
    <location>
        <begin position="271"/>
        <end position="285"/>
    </location>
</feature>
<feature type="region of interest" description="Disordered" evidence="2">
    <location>
        <begin position="284"/>
        <end position="310"/>
    </location>
</feature>
<gene>
    <name evidence="4" type="ORF">PHYBLDRAFT_167925</name>
</gene>
<proteinExistence type="predicted"/>
<keyword evidence="1" id="KW-0862">Zinc</keyword>